<reference evidence="3" key="1">
    <citation type="journal article" date="2013" name="Stand. Genomic Sci.">
        <title>Complete genome sequence of the halophilic bacterium Spirochaeta africana type strain (Z-7692(T)) from the alkaline Lake Magadi in the East African Rift.</title>
        <authorList>
            <person name="Liolos K."/>
            <person name="Abt B."/>
            <person name="Scheuner C."/>
            <person name="Teshima H."/>
            <person name="Held B."/>
            <person name="Lapidus A."/>
            <person name="Nolan M."/>
            <person name="Lucas S."/>
            <person name="Deshpande S."/>
            <person name="Cheng J.F."/>
            <person name="Tapia R."/>
            <person name="Goodwin L.A."/>
            <person name="Pitluck S."/>
            <person name="Pagani I."/>
            <person name="Ivanova N."/>
            <person name="Mavromatis K."/>
            <person name="Mikhailova N."/>
            <person name="Huntemann M."/>
            <person name="Pati A."/>
            <person name="Chen A."/>
            <person name="Palaniappan K."/>
            <person name="Land M."/>
            <person name="Rohde M."/>
            <person name="Tindall B.J."/>
            <person name="Detter J.C."/>
            <person name="Goker M."/>
            <person name="Bristow J."/>
            <person name="Eisen J.A."/>
            <person name="Markowitz V."/>
            <person name="Hugenholtz P."/>
            <person name="Woyke T."/>
            <person name="Klenk H.P."/>
            <person name="Kyrpides N.C."/>
        </authorList>
    </citation>
    <scope>NUCLEOTIDE SEQUENCE</scope>
    <source>
        <strain evidence="3">ATCC 700263 / DSM 8902 / Z-7692</strain>
    </source>
</reference>
<evidence type="ECO:0000313" key="3">
    <source>
        <dbReference type="Proteomes" id="UP000007383"/>
    </source>
</evidence>
<dbReference type="InterPro" id="IPR036291">
    <property type="entry name" value="NAD(P)-bd_dom_sf"/>
</dbReference>
<dbReference type="SUPFAM" id="SSF51735">
    <property type="entry name" value="NAD(P)-binding Rossmann-fold domains"/>
    <property type="match status" value="1"/>
</dbReference>
<accession>H9UGR9</accession>
<dbReference type="RefSeq" id="WP_014454709.1">
    <property type="nucleotide sequence ID" value="NC_017098.1"/>
</dbReference>
<dbReference type="STRING" id="889378.Spiaf_0612"/>
<sequence length="216" mass="23363">MRVLVIGANGNTGRRLTEILAHGPHHPVAMIRQPAQQEWFQQRGIETVQGDLEHPIDDAVQDCDAVIFAAGSGPKTGKDKTVLIDHIGAIRSMVAAAIHGARRYVMLSSIGASVTSTSPIQHYHRAKGHADAFLQGMHEVMEHTLDWTIVRPGRLTDEPGGGAAIFDPGSEKPTTSRQTLAEGLAACLDEPASIGKTFHLFDGQQSIRDLLRQLDD</sequence>
<dbReference type="AlphaFoldDB" id="H9UGR9"/>
<dbReference type="EMBL" id="CP003282">
    <property type="protein sequence ID" value="AFG36712.1"/>
    <property type="molecule type" value="Genomic_DNA"/>
</dbReference>
<dbReference type="eggNOG" id="COG0702">
    <property type="taxonomic scope" value="Bacteria"/>
</dbReference>
<dbReference type="PANTHER" id="PTHR15020:SF50">
    <property type="entry name" value="UPF0659 PROTEIN YMR090W"/>
    <property type="match status" value="1"/>
</dbReference>
<dbReference type="InterPro" id="IPR016040">
    <property type="entry name" value="NAD(P)-bd_dom"/>
</dbReference>
<evidence type="ECO:0000313" key="2">
    <source>
        <dbReference type="EMBL" id="AFG36712.1"/>
    </source>
</evidence>
<keyword evidence="3" id="KW-1185">Reference proteome</keyword>
<evidence type="ECO:0000259" key="1">
    <source>
        <dbReference type="Pfam" id="PF13460"/>
    </source>
</evidence>
<dbReference type="Gene3D" id="3.40.50.720">
    <property type="entry name" value="NAD(P)-binding Rossmann-like Domain"/>
    <property type="match status" value="1"/>
</dbReference>
<proteinExistence type="predicted"/>
<dbReference type="HOGENOM" id="CLU_025711_1_2_12"/>
<feature type="domain" description="NAD(P)-binding" evidence="1">
    <location>
        <begin position="7"/>
        <end position="191"/>
    </location>
</feature>
<dbReference type="PATRIC" id="fig|889378.3.peg.621"/>
<dbReference type="CDD" id="cd05243">
    <property type="entry name" value="SDR_a5"/>
    <property type="match status" value="1"/>
</dbReference>
<dbReference type="Pfam" id="PF13460">
    <property type="entry name" value="NAD_binding_10"/>
    <property type="match status" value="1"/>
</dbReference>
<organism evidence="2 3">
    <name type="scientific">Spirochaeta africana (strain ATCC 700263 / DSM 8902 / Z-7692)</name>
    <dbReference type="NCBI Taxonomy" id="889378"/>
    <lineage>
        <taxon>Bacteria</taxon>
        <taxon>Pseudomonadati</taxon>
        <taxon>Spirochaetota</taxon>
        <taxon>Spirochaetia</taxon>
        <taxon>Spirochaetales</taxon>
        <taxon>Spirochaetaceae</taxon>
        <taxon>Spirochaeta</taxon>
    </lineage>
</organism>
<protein>
    <submittedName>
        <fullName evidence="2">NAD dependent epimerase/dehydratase family protein</fullName>
    </submittedName>
</protein>
<gene>
    <name evidence="2" type="ordered locus">Spiaf_0612</name>
</gene>
<dbReference type="Proteomes" id="UP000007383">
    <property type="component" value="Chromosome"/>
</dbReference>
<dbReference type="KEGG" id="sfc:Spiaf_0612"/>
<name>H9UGR9_SPIAZ</name>
<dbReference type="PANTHER" id="PTHR15020">
    <property type="entry name" value="FLAVIN REDUCTASE-RELATED"/>
    <property type="match status" value="1"/>
</dbReference>